<dbReference type="Gene3D" id="3.40.50.1950">
    <property type="entry name" value="Flavin prenyltransferase-like"/>
    <property type="match status" value="1"/>
</dbReference>
<feature type="binding site" evidence="7">
    <location>
        <position position="125"/>
    </location>
    <ligand>
        <name>FMN</name>
        <dbReference type="ChEBI" id="CHEBI:58210"/>
    </ligand>
</feature>
<feature type="binding site" evidence="7">
    <location>
        <position position="155"/>
    </location>
    <ligand>
        <name>dimethylallyl phosphate</name>
        <dbReference type="ChEBI" id="CHEBI:88052"/>
    </ligand>
</feature>
<reference evidence="10" key="1">
    <citation type="submission" date="2016-10" db="EMBL/GenBank/DDBJ databases">
        <authorList>
            <person name="Varghese N."/>
            <person name="Submissions S."/>
        </authorList>
    </citation>
    <scope>NUCLEOTIDE SEQUENCE [LARGE SCALE GENOMIC DNA]</scope>
    <source>
        <strain evidence="10">CGMCC 1.10369</strain>
    </source>
</reference>
<dbReference type="InterPro" id="IPR004507">
    <property type="entry name" value="UbiX-like"/>
</dbReference>
<comment type="function">
    <text evidence="7">Flavin prenyltransferase that catalyzes the synthesis of the prenylated FMN cofactor (prenyl-FMN) for 4-hydroxy-3-polyprenylbenzoic acid decarboxylase UbiD. The prenyltransferase is metal-independent and links a dimethylallyl moiety from dimethylallyl monophosphate (DMAP) to the flavin N5 and C6 atoms of FMN.</text>
</comment>
<dbReference type="NCBIfam" id="NF041206">
    <property type="entry name" value="VdcB"/>
    <property type="match status" value="1"/>
</dbReference>
<dbReference type="NCBIfam" id="TIGR00421">
    <property type="entry name" value="ubiX_pad"/>
    <property type="match status" value="1"/>
</dbReference>
<feature type="binding site" evidence="7">
    <location>
        <begin position="12"/>
        <end position="14"/>
    </location>
    <ligand>
        <name>FMN</name>
        <dbReference type="ChEBI" id="CHEBI:58210"/>
    </ligand>
</feature>
<dbReference type="OrthoDB" id="9781577at2"/>
<evidence type="ECO:0000256" key="2">
    <source>
        <dbReference type="ARBA" id="ARBA00022630"/>
    </source>
</evidence>
<comment type="catalytic activity">
    <reaction evidence="5 7">
        <text>dimethylallyl phosphate + FMNH2 = prenylated FMNH2 + phosphate</text>
        <dbReference type="Rhea" id="RHEA:37743"/>
        <dbReference type="ChEBI" id="CHEBI:43474"/>
        <dbReference type="ChEBI" id="CHEBI:57618"/>
        <dbReference type="ChEBI" id="CHEBI:87467"/>
        <dbReference type="ChEBI" id="CHEBI:88052"/>
        <dbReference type="EC" id="2.5.1.129"/>
    </reaction>
</comment>
<gene>
    <name evidence="7" type="primary">ubiX</name>
    <name evidence="9" type="ORF">SAMN04488053_109117</name>
</gene>
<evidence type="ECO:0000256" key="7">
    <source>
        <dbReference type="HAMAP-Rule" id="MF_01984"/>
    </source>
</evidence>
<dbReference type="Proteomes" id="UP000198778">
    <property type="component" value="Unassembled WGS sequence"/>
</dbReference>
<proteinExistence type="inferred from homology"/>
<dbReference type="AlphaFoldDB" id="A0A1H0I071"/>
<evidence type="ECO:0000256" key="1">
    <source>
        <dbReference type="ARBA" id="ARBA00022602"/>
    </source>
</evidence>
<protein>
    <recommendedName>
        <fullName evidence="7">Flavin prenyltransferase UbiX</fullName>
        <ecNumber evidence="7">2.5.1.129</ecNumber>
    </recommendedName>
</protein>
<dbReference type="SUPFAM" id="SSF52507">
    <property type="entry name" value="Homo-oligomeric flavin-containing Cys decarboxylases, HFCD"/>
    <property type="match status" value="1"/>
</dbReference>
<feature type="binding site" evidence="7">
    <location>
        <position position="171"/>
    </location>
    <ligand>
        <name>dimethylallyl phosphate</name>
        <dbReference type="ChEBI" id="CHEBI:88052"/>
    </ligand>
</feature>
<evidence type="ECO:0000313" key="10">
    <source>
        <dbReference type="Proteomes" id="UP000198778"/>
    </source>
</evidence>
<dbReference type="EMBL" id="FNIL01000009">
    <property type="protein sequence ID" value="SDO24784.1"/>
    <property type="molecule type" value="Genomic_DNA"/>
</dbReference>
<dbReference type="EC" id="2.5.1.129" evidence="7"/>
<dbReference type="InterPro" id="IPR003382">
    <property type="entry name" value="Flavoprotein"/>
</dbReference>
<dbReference type="FunFam" id="3.40.50.1950:FF:000001">
    <property type="entry name" value="Flavin prenyltransferase UbiX"/>
    <property type="match status" value="1"/>
</dbReference>
<evidence type="ECO:0000259" key="8">
    <source>
        <dbReference type="Pfam" id="PF02441"/>
    </source>
</evidence>
<dbReference type="PANTHER" id="PTHR43374:SF1">
    <property type="entry name" value="FLAVIN PRENYLTRANSFERASE PAD1, MITOCHONDRIAL"/>
    <property type="match status" value="1"/>
</dbReference>
<dbReference type="STRING" id="745820.SAMN04488053_109117"/>
<dbReference type="NCBIfam" id="NF004685">
    <property type="entry name" value="PRK06029.1"/>
    <property type="match status" value="1"/>
</dbReference>
<keyword evidence="10" id="KW-1185">Reference proteome</keyword>
<comment type="caution">
    <text evidence="7">Lacks conserved residue(s) required for the propagation of feature annotation.</text>
</comment>
<feature type="domain" description="Flavoprotein" evidence="8">
    <location>
        <begin position="4"/>
        <end position="173"/>
    </location>
</feature>
<keyword evidence="4 7" id="KW-0808">Transferase</keyword>
<evidence type="ECO:0000256" key="6">
    <source>
        <dbReference type="ARBA" id="ARBA00060793"/>
    </source>
</evidence>
<dbReference type="GO" id="GO:0016831">
    <property type="term" value="F:carboxy-lyase activity"/>
    <property type="evidence" value="ECO:0007669"/>
    <property type="project" value="TreeGrafter"/>
</dbReference>
<dbReference type="HAMAP" id="MF_01984">
    <property type="entry name" value="ubiX_pad"/>
    <property type="match status" value="1"/>
</dbReference>
<keyword evidence="3 7" id="KW-0288">FMN</keyword>
<dbReference type="Pfam" id="PF02441">
    <property type="entry name" value="Flavoprotein"/>
    <property type="match status" value="1"/>
</dbReference>
<dbReference type="PANTHER" id="PTHR43374">
    <property type="entry name" value="FLAVIN PRENYLTRANSFERASE"/>
    <property type="match status" value="1"/>
</dbReference>
<keyword evidence="1 7" id="KW-0637">Prenyltransferase</keyword>
<organism evidence="9 10">
    <name type="scientific">Alkalicoccus daliensis</name>
    <dbReference type="NCBI Taxonomy" id="745820"/>
    <lineage>
        <taxon>Bacteria</taxon>
        <taxon>Bacillati</taxon>
        <taxon>Bacillota</taxon>
        <taxon>Bacilli</taxon>
        <taxon>Bacillales</taxon>
        <taxon>Bacillaceae</taxon>
        <taxon>Alkalicoccus</taxon>
    </lineage>
</organism>
<comment type="similarity">
    <text evidence="6 7">Belongs to the UbiX/PAD1 family.</text>
</comment>
<keyword evidence="2 7" id="KW-0285">Flavoprotein</keyword>
<evidence type="ECO:0000256" key="4">
    <source>
        <dbReference type="ARBA" id="ARBA00022679"/>
    </source>
</evidence>
<sequence>MKKKRIIIGISGSTGAIYGIRLLEVLSQLEEVETHLIISEWAEKTIQIETDYRAAQVKELADFVHPPQNQAAKISSGSFRTDAMIIVPCSMKTLSSVAHGFADNLISRAADVVLKERRKLIMVPRETPLHEIHLENMLKLSRMGVIMMPPMPAFYNEPKSIEDIINHTISRLLDLLDIDNELTKRWLQ</sequence>
<evidence type="ECO:0000313" key="9">
    <source>
        <dbReference type="EMBL" id="SDO24784.1"/>
    </source>
</evidence>
<evidence type="ECO:0000256" key="3">
    <source>
        <dbReference type="ARBA" id="ARBA00022643"/>
    </source>
</evidence>
<dbReference type="InterPro" id="IPR036551">
    <property type="entry name" value="Flavin_trans-like"/>
</dbReference>
<name>A0A1H0I071_9BACI</name>
<dbReference type="GO" id="GO:0106141">
    <property type="term" value="F:flavin prenyltransferase activity"/>
    <property type="evidence" value="ECO:0007669"/>
    <property type="project" value="UniProtKB-EC"/>
</dbReference>
<dbReference type="RefSeq" id="WP_090843479.1">
    <property type="nucleotide sequence ID" value="NZ_FNIL01000009.1"/>
</dbReference>
<accession>A0A1H0I071</accession>
<evidence type="ECO:0000256" key="5">
    <source>
        <dbReference type="ARBA" id="ARBA00050612"/>
    </source>
</evidence>
<feature type="binding site" evidence="7">
    <location>
        <begin position="90"/>
        <end position="93"/>
    </location>
    <ligand>
        <name>FMN</name>
        <dbReference type="ChEBI" id="CHEBI:58210"/>
    </ligand>
</feature>
<feature type="binding site" evidence="7">
    <location>
        <position position="39"/>
    </location>
    <ligand>
        <name>FMN</name>
        <dbReference type="ChEBI" id="CHEBI:58210"/>
    </ligand>
</feature>